<reference evidence="3" key="2">
    <citation type="submission" date="2015-01" db="EMBL/GenBank/DDBJ databases">
        <title>Evolutionary Origins and Diversification of the Mycorrhizal Mutualists.</title>
        <authorList>
            <consortium name="DOE Joint Genome Institute"/>
            <consortium name="Mycorrhizal Genomics Consortium"/>
            <person name="Kohler A."/>
            <person name="Kuo A."/>
            <person name="Nagy L.G."/>
            <person name="Floudas D."/>
            <person name="Copeland A."/>
            <person name="Barry K.W."/>
            <person name="Cichocki N."/>
            <person name="Veneault-Fourrey C."/>
            <person name="LaButti K."/>
            <person name="Lindquist E.A."/>
            <person name="Lipzen A."/>
            <person name="Lundell T."/>
            <person name="Morin E."/>
            <person name="Murat C."/>
            <person name="Riley R."/>
            <person name="Ohm R."/>
            <person name="Sun H."/>
            <person name="Tunlid A."/>
            <person name="Henrissat B."/>
            <person name="Grigoriev I.V."/>
            <person name="Hibbett D.S."/>
            <person name="Martin F."/>
        </authorList>
    </citation>
    <scope>NUCLEOTIDE SEQUENCE [LARGE SCALE GENOMIC DNA]</scope>
    <source>
        <strain evidence="3">Marx 270</strain>
    </source>
</reference>
<accession>A0A0C3NYT0</accession>
<keyword evidence="1" id="KW-1133">Transmembrane helix</keyword>
<keyword evidence="1" id="KW-0472">Membrane</keyword>
<evidence type="ECO:0000313" key="3">
    <source>
        <dbReference type="Proteomes" id="UP000054217"/>
    </source>
</evidence>
<proteinExistence type="predicted"/>
<dbReference type="InParanoid" id="A0A0C3NYT0"/>
<protein>
    <recommendedName>
        <fullName evidence="4">G-protein coupled receptors family 1 profile domain-containing protein</fullName>
    </recommendedName>
</protein>
<feature type="transmembrane region" description="Helical" evidence="1">
    <location>
        <begin position="25"/>
        <end position="47"/>
    </location>
</feature>
<keyword evidence="3" id="KW-1185">Reference proteome</keyword>
<evidence type="ECO:0008006" key="4">
    <source>
        <dbReference type="Google" id="ProtNLM"/>
    </source>
</evidence>
<organism evidence="2 3">
    <name type="scientific">Pisolithus tinctorius Marx 270</name>
    <dbReference type="NCBI Taxonomy" id="870435"/>
    <lineage>
        <taxon>Eukaryota</taxon>
        <taxon>Fungi</taxon>
        <taxon>Dikarya</taxon>
        <taxon>Basidiomycota</taxon>
        <taxon>Agaricomycotina</taxon>
        <taxon>Agaricomycetes</taxon>
        <taxon>Agaricomycetidae</taxon>
        <taxon>Boletales</taxon>
        <taxon>Sclerodermatineae</taxon>
        <taxon>Pisolithaceae</taxon>
        <taxon>Pisolithus</taxon>
    </lineage>
</organism>
<dbReference type="EMBL" id="KN831996">
    <property type="protein sequence ID" value="KIO00436.1"/>
    <property type="molecule type" value="Genomic_DNA"/>
</dbReference>
<evidence type="ECO:0000313" key="2">
    <source>
        <dbReference type="EMBL" id="KIO00436.1"/>
    </source>
</evidence>
<keyword evidence="1" id="KW-0812">Transmembrane</keyword>
<sequence>MSDISSTADSRAIINGFVNAIRPCFIFAVADVALSASLFTLFVFLLALSTKESRRRTVFRLNVFAISLVLTMSVLVNFNCAKSILGQGYWLPNSIPDAAAAFNIFPPLLCDSILLTRLFALYPLSSTPRITLLKIFAFPFCIKCARVVVLTLFFIDYVRSAIGTDFNPISHNPNLIAELSMQIADNMYSVSLFLYSLHARTGSIRRAGGMSTRIRKIFYISAANFVFPLIFNIVLIIFITTTQLFVTSALLLLINNFVTVMGVLCATLWFSRSEWVRTRHEPLVDGMSPLTLDLRRMHDEGRMRRTEIVVAFGRSTTPEMVDKGS</sequence>
<feature type="transmembrane region" description="Helical" evidence="1">
    <location>
        <begin position="245"/>
        <end position="270"/>
    </location>
</feature>
<name>A0A0C3NYT0_PISTI</name>
<feature type="transmembrane region" description="Helical" evidence="1">
    <location>
        <begin position="132"/>
        <end position="155"/>
    </location>
</feature>
<dbReference type="HOGENOM" id="CLU_062759_0_0_1"/>
<dbReference type="AlphaFoldDB" id="A0A0C3NYT0"/>
<feature type="transmembrane region" description="Helical" evidence="1">
    <location>
        <begin position="175"/>
        <end position="197"/>
    </location>
</feature>
<dbReference type="Proteomes" id="UP000054217">
    <property type="component" value="Unassembled WGS sequence"/>
</dbReference>
<feature type="transmembrane region" description="Helical" evidence="1">
    <location>
        <begin position="217"/>
        <end position="239"/>
    </location>
</feature>
<reference evidence="2 3" key="1">
    <citation type="submission" date="2014-04" db="EMBL/GenBank/DDBJ databases">
        <authorList>
            <consortium name="DOE Joint Genome Institute"/>
            <person name="Kuo A."/>
            <person name="Kohler A."/>
            <person name="Costa M.D."/>
            <person name="Nagy L.G."/>
            <person name="Floudas D."/>
            <person name="Copeland A."/>
            <person name="Barry K.W."/>
            <person name="Cichocki N."/>
            <person name="Veneault-Fourrey C."/>
            <person name="LaButti K."/>
            <person name="Lindquist E.A."/>
            <person name="Lipzen A."/>
            <person name="Lundell T."/>
            <person name="Morin E."/>
            <person name="Murat C."/>
            <person name="Sun H."/>
            <person name="Tunlid A."/>
            <person name="Henrissat B."/>
            <person name="Grigoriev I.V."/>
            <person name="Hibbett D.S."/>
            <person name="Martin F."/>
            <person name="Nordberg H.P."/>
            <person name="Cantor M.N."/>
            <person name="Hua S.X."/>
        </authorList>
    </citation>
    <scope>NUCLEOTIDE SEQUENCE [LARGE SCALE GENOMIC DNA]</scope>
    <source>
        <strain evidence="2 3">Marx 270</strain>
    </source>
</reference>
<feature type="transmembrane region" description="Helical" evidence="1">
    <location>
        <begin position="59"/>
        <end position="78"/>
    </location>
</feature>
<evidence type="ECO:0000256" key="1">
    <source>
        <dbReference type="SAM" id="Phobius"/>
    </source>
</evidence>
<gene>
    <name evidence="2" type="ORF">M404DRAFT_763847</name>
</gene>
<feature type="transmembrane region" description="Helical" evidence="1">
    <location>
        <begin position="98"/>
        <end position="120"/>
    </location>
</feature>
<dbReference type="OrthoDB" id="2641753at2759"/>